<dbReference type="SUPFAM" id="SSF53697">
    <property type="entry name" value="SIS domain"/>
    <property type="match status" value="1"/>
</dbReference>
<sequence>MKKKQYNASQIFEILLKRYPELSVCTNSIMSSYEMLKQAYRDKNKLLVAGNGGSASDSEHIVGELMKSFLFNRKIEEKYENRLCELYGEAGKEISQKLEGTLCSIPLTSMPALSTAFLNDVDPTFTFAQMLYGYGVEGDVFLGISTSGNSQNIINALMVARAKNIKTIGLTGKTGGKMKDLCDIIICVPEDETFMIQELHLPIYHALCAMLEADFFTEK</sequence>
<dbReference type="Proteomes" id="UP001419084">
    <property type="component" value="Unassembled WGS sequence"/>
</dbReference>
<proteinExistence type="predicted"/>
<dbReference type="GO" id="GO:0016853">
    <property type="term" value="F:isomerase activity"/>
    <property type="evidence" value="ECO:0007669"/>
    <property type="project" value="UniProtKB-KW"/>
</dbReference>
<accession>A0ABQ5MAM6</accession>
<dbReference type="InterPro" id="IPR035461">
    <property type="entry name" value="GmhA/DiaA"/>
</dbReference>
<keyword evidence="3" id="KW-1185">Reference proteome</keyword>
<dbReference type="PROSITE" id="PS51464">
    <property type="entry name" value="SIS"/>
    <property type="match status" value="1"/>
</dbReference>
<dbReference type="InterPro" id="IPR050099">
    <property type="entry name" value="SIS_GmhA/DiaA_subfam"/>
</dbReference>
<dbReference type="InterPro" id="IPR001347">
    <property type="entry name" value="SIS_dom"/>
</dbReference>
<name>A0ABQ5MAM6_9FIRM</name>
<keyword evidence="2" id="KW-0413">Isomerase</keyword>
<dbReference type="CDD" id="cd05006">
    <property type="entry name" value="SIS_GmhA"/>
    <property type="match status" value="1"/>
</dbReference>
<protein>
    <submittedName>
        <fullName evidence="2">Phosphoheptose isomerase</fullName>
    </submittedName>
</protein>
<evidence type="ECO:0000313" key="3">
    <source>
        <dbReference type="Proteomes" id="UP001419084"/>
    </source>
</evidence>
<dbReference type="InterPro" id="IPR046348">
    <property type="entry name" value="SIS_dom_sf"/>
</dbReference>
<evidence type="ECO:0000259" key="1">
    <source>
        <dbReference type="PROSITE" id="PS51464"/>
    </source>
</evidence>
<dbReference type="EMBL" id="BRPJ01000081">
    <property type="protein sequence ID" value="GLB31859.1"/>
    <property type="molecule type" value="Genomic_DNA"/>
</dbReference>
<dbReference type="PANTHER" id="PTHR30390">
    <property type="entry name" value="SEDOHEPTULOSE 7-PHOSPHATE ISOMERASE / DNAA INITIATOR-ASSOCIATING FACTOR FOR REPLICATION INITIATION"/>
    <property type="match status" value="1"/>
</dbReference>
<feature type="domain" description="SIS" evidence="1">
    <location>
        <begin position="36"/>
        <end position="217"/>
    </location>
</feature>
<dbReference type="Pfam" id="PF01380">
    <property type="entry name" value="SIS"/>
    <property type="match status" value="1"/>
</dbReference>
<gene>
    <name evidence="2" type="primary">gmhA</name>
    <name evidence="2" type="ORF">LAD12857_37820</name>
</gene>
<dbReference type="PANTHER" id="PTHR30390:SF6">
    <property type="entry name" value="DNAA INITIATOR-ASSOCIATING PROTEIN DIAA"/>
    <property type="match status" value="1"/>
</dbReference>
<evidence type="ECO:0000313" key="2">
    <source>
        <dbReference type="EMBL" id="GLB31859.1"/>
    </source>
</evidence>
<organism evidence="2 3">
    <name type="scientific">Lacrimispora amygdalina</name>
    <dbReference type="NCBI Taxonomy" id="253257"/>
    <lineage>
        <taxon>Bacteria</taxon>
        <taxon>Bacillati</taxon>
        <taxon>Bacillota</taxon>
        <taxon>Clostridia</taxon>
        <taxon>Lachnospirales</taxon>
        <taxon>Lachnospiraceae</taxon>
        <taxon>Lacrimispora</taxon>
    </lineage>
</organism>
<reference evidence="2 3" key="1">
    <citation type="journal article" date="2024" name="Int. J. Syst. Evol. Microbiol.">
        <title>Lacrimispora brassicae sp. nov. isolated from fermented cabbage, and proposal of Clostridium indicum Gundawar et al. 2019 and Clostridium methoxybenzovorans Mechichi et al. 1999 as heterotypic synonyms of Lacrimispora amygdalina (Parshina et al. 2003) Haas and Blanchard 2020 and Lacrimispora indolis (McClung and McCoy 1957) Haas and Blanchard 2020, respectively.</title>
        <authorList>
            <person name="Kobayashi H."/>
            <person name="Tanizawa Y."/>
            <person name="Sakamoto M."/>
            <person name="Ohkuma M."/>
            <person name="Tohno M."/>
        </authorList>
    </citation>
    <scope>NUCLEOTIDE SEQUENCE [LARGE SCALE GENOMIC DNA]</scope>
    <source>
        <strain evidence="2 3">DSM 12857</strain>
    </source>
</reference>
<comment type="caution">
    <text evidence="2">The sequence shown here is derived from an EMBL/GenBank/DDBJ whole genome shotgun (WGS) entry which is preliminary data.</text>
</comment>
<dbReference type="RefSeq" id="WP_346065979.1">
    <property type="nucleotide sequence ID" value="NZ_BRPJ01000081.1"/>
</dbReference>
<dbReference type="Gene3D" id="3.40.50.10490">
    <property type="entry name" value="Glucose-6-phosphate isomerase like protein, domain 1"/>
    <property type="match status" value="1"/>
</dbReference>